<evidence type="ECO:0000313" key="4">
    <source>
        <dbReference type="EMBL" id="VDC74444.1"/>
    </source>
</evidence>
<dbReference type="AlphaFoldDB" id="A0A3P5ZFM5"/>
<dbReference type="EMBL" id="LR031571">
    <property type="protein sequence ID" value="VDC74444.1"/>
    <property type="molecule type" value="Genomic_DNA"/>
</dbReference>
<dbReference type="Proteomes" id="UP000694005">
    <property type="component" value="Chromosome A01"/>
</dbReference>
<feature type="region of interest" description="Disordered" evidence="1">
    <location>
        <begin position="1"/>
        <end position="22"/>
    </location>
</feature>
<keyword evidence="2" id="KW-0472">Membrane</keyword>
<feature type="compositionally biased region" description="Polar residues" evidence="1">
    <location>
        <begin position="68"/>
        <end position="96"/>
    </location>
</feature>
<accession>A0A3P5ZFM5</accession>
<feature type="transmembrane region" description="Helical" evidence="2">
    <location>
        <begin position="20"/>
        <end position="39"/>
    </location>
</feature>
<evidence type="ECO:0000256" key="1">
    <source>
        <dbReference type="SAM" id="MobiDB-lite"/>
    </source>
</evidence>
<sequence>SNRSITSASTTPGEPPTDSPSHTGVLLLLIVFTMIANISHASKSERINRDFEISSAIVQHQHQEEGFAQTSTLTTGELQSSSDEISSTATEPRSHN</sequence>
<keyword evidence="2" id="KW-1133">Transmembrane helix</keyword>
<evidence type="ECO:0000256" key="2">
    <source>
        <dbReference type="SAM" id="Phobius"/>
    </source>
</evidence>
<feature type="non-terminal residue" evidence="4">
    <location>
        <position position="1"/>
    </location>
</feature>
<reference evidence="4" key="1">
    <citation type="submission" date="2018-11" db="EMBL/GenBank/DDBJ databases">
        <authorList>
            <consortium name="Genoscope - CEA"/>
            <person name="William W."/>
        </authorList>
    </citation>
    <scope>NUCLEOTIDE SEQUENCE</scope>
</reference>
<name>A0A3P5ZFM5_BRACM</name>
<gene>
    <name evidence="4" type="ORF">BRAA01T00946Z</name>
    <name evidence="3" type="ORF">BRAPAZ1V2_A01P09940.2</name>
</gene>
<proteinExistence type="predicted"/>
<protein>
    <submittedName>
        <fullName evidence="3">Uncharacterized protein</fullName>
    </submittedName>
</protein>
<keyword evidence="2" id="KW-0812">Transmembrane</keyword>
<dbReference type="Gramene" id="A01p09940.2_BraZ1">
    <property type="protein sequence ID" value="A01p09940.2_BraZ1.CDS.1"/>
    <property type="gene ID" value="A01g09940.2_BraZ1"/>
</dbReference>
<dbReference type="EMBL" id="LS974617">
    <property type="protein sequence ID" value="CAG7886918.1"/>
    <property type="molecule type" value="Genomic_DNA"/>
</dbReference>
<evidence type="ECO:0000313" key="3">
    <source>
        <dbReference type="EMBL" id="CAG7886918.1"/>
    </source>
</evidence>
<feature type="region of interest" description="Disordered" evidence="1">
    <location>
        <begin position="64"/>
        <end position="96"/>
    </location>
</feature>
<organism evidence="4">
    <name type="scientific">Brassica campestris</name>
    <name type="common">Field mustard</name>
    <dbReference type="NCBI Taxonomy" id="3711"/>
    <lineage>
        <taxon>Eukaryota</taxon>
        <taxon>Viridiplantae</taxon>
        <taxon>Streptophyta</taxon>
        <taxon>Embryophyta</taxon>
        <taxon>Tracheophyta</taxon>
        <taxon>Spermatophyta</taxon>
        <taxon>Magnoliopsida</taxon>
        <taxon>eudicotyledons</taxon>
        <taxon>Gunneridae</taxon>
        <taxon>Pentapetalae</taxon>
        <taxon>rosids</taxon>
        <taxon>malvids</taxon>
        <taxon>Brassicales</taxon>
        <taxon>Brassicaceae</taxon>
        <taxon>Brassiceae</taxon>
        <taxon>Brassica</taxon>
    </lineage>
</organism>
<feature type="compositionally biased region" description="Polar residues" evidence="1">
    <location>
        <begin position="1"/>
        <end position="12"/>
    </location>
</feature>